<name>A0AAN7CTF1_9PEZI</name>
<feature type="compositionally biased region" description="Basic and acidic residues" evidence="1">
    <location>
        <begin position="63"/>
        <end position="80"/>
    </location>
</feature>
<feature type="region of interest" description="Disordered" evidence="1">
    <location>
        <begin position="123"/>
        <end position="142"/>
    </location>
</feature>
<evidence type="ECO:0000313" key="3">
    <source>
        <dbReference type="Proteomes" id="UP001303647"/>
    </source>
</evidence>
<dbReference type="AlphaFoldDB" id="A0AAN7CTF1"/>
<feature type="region of interest" description="Disordered" evidence="1">
    <location>
        <begin position="36"/>
        <end position="116"/>
    </location>
</feature>
<organism evidence="2 3">
    <name type="scientific">Corynascus novoguineensis</name>
    <dbReference type="NCBI Taxonomy" id="1126955"/>
    <lineage>
        <taxon>Eukaryota</taxon>
        <taxon>Fungi</taxon>
        <taxon>Dikarya</taxon>
        <taxon>Ascomycota</taxon>
        <taxon>Pezizomycotina</taxon>
        <taxon>Sordariomycetes</taxon>
        <taxon>Sordariomycetidae</taxon>
        <taxon>Sordariales</taxon>
        <taxon>Chaetomiaceae</taxon>
        <taxon>Corynascus</taxon>
    </lineage>
</organism>
<dbReference type="EMBL" id="MU857672">
    <property type="protein sequence ID" value="KAK4246533.1"/>
    <property type="molecule type" value="Genomic_DNA"/>
</dbReference>
<dbReference type="Proteomes" id="UP001303647">
    <property type="component" value="Unassembled WGS sequence"/>
</dbReference>
<comment type="caution">
    <text evidence="2">The sequence shown here is derived from an EMBL/GenBank/DDBJ whole genome shotgun (WGS) entry which is preliminary data.</text>
</comment>
<proteinExistence type="predicted"/>
<keyword evidence="3" id="KW-1185">Reference proteome</keyword>
<feature type="compositionally biased region" description="Low complexity" evidence="1">
    <location>
        <begin position="82"/>
        <end position="99"/>
    </location>
</feature>
<gene>
    <name evidence="2" type="ORF">C7999DRAFT_15349</name>
</gene>
<feature type="region of interest" description="Disordered" evidence="1">
    <location>
        <begin position="438"/>
        <end position="476"/>
    </location>
</feature>
<accession>A0AAN7CTF1</accession>
<evidence type="ECO:0000313" key="2">
    <source>
        <dbReference type="EMBL" id="KAK4246533.1"/>
    </source>
</evidence>
<sequence length="493" mass="51772">MEALKNLITNVPDWLKKLDELNGQIEQRQIELAKLGDEKTNSADGRSLGGPKSVRNKGSTESLRPRDEPAAHPTDPRPQTDAENAAAATASPNNDNTEQPAPPSPSESQSPSEIQRLKSQMRAAGQARARATLRKRQRTDSVISAEGATPKYRSRCMIIVYYDSYVQLFFEELVKFVSAGRNMMRKAKMAAKVAQIKRLAELETPDDQSDAPVSTSTIPAMSTTTSTGALVADSPIVAIAADATAATTPSSKPAEATTDELQPAIHFVSTRRMGPGPGGRVMRPGMYPRVGAAGSRAMRSGGGAGGPGYMLGSASGAGGDKERSSDVYDELDRGLEYVQSMCEHAAHQFLRDGDCGEEVANIKRRLAETKELADREMERVRREDPDALAKIAAAGAGDDATGMAAARSYRPQSMRKVVGKPAAAAASAGAAAAAAASTSSPAAGTGTGTGAGSTTPTPALDESAGPLEVDEGVGDVDGEVMPKLVWKSTRMMR</sequence>
<evidence type="ECO:0000256" key="1">
    <source>
        <dbReference type="SAM" id="MobiDB-lite"/>
    </source>
</evidence>
<protein>
    <submittedName>
        <fullName evidence="2">Uncharacterized protein</fullName>
    </submittedName>
</protein>
<reference evidence="2" key="1">
    <citation type="journal article" date="2023" name="Mol. Phylogenet. Evol.">
        <title>Genome-scale phylogeny and comparative genomics of the fungal order Sordariales.</title>
        <authorList>
            <person name="Hensen N."/>
            <person name="Bonometti L."/>
            <person name="Westerberg I."/>
            <person name="Brannstrom I.O."/>
            <person name="Guillou S."/>
            <person name="Cros-Aarteil S."/>
            <person name="Calhoun S."/>
            <person name="Haridas S."/>
            <person name="Kuo A."/>
            <person name="Mondo S."/>
            <person name="Pangilinan J."/>
            <person name="Riley R."/>
            <person name="LaButti K."/>
            <person name="Andreopoulos B."/>
            <person name="Lipzen A."/>
            <person name="Chen C."/>
            <person name="Yan M."/>
            <person name="Daum C."/>
            <person name="Ng V."/>
            <person name="Clum A."/>
            <person name="Steindorff A."/>
            <person name="Ohm R.A."/>
            <person name="Martin F."/>
            <person name="Silar P."/>
            <person name="Natvig D.O."/>
            <person name="Lalanne C."/>
            <person name="Gautier V."/>
            <person name="Ament-Velasquez S.L."/>
            <person name="Kruys A."/>
            <person name="Hutchinson M.I."/>
            <person name="Powell A.J."/>
            <person name="Barry K."/>
            <person name="Miller A.N."/>
            <person name="Grigoriev I.V."/>
            <person name="Debuchy R."/>
            <person name="Gladieux P."/>
            <person name="Hiltunen Thoren M."/>
            <person name="Johannesson H."/>
        </authorList>
    </citation>
    <scope>NUCLEOTIDE SEQUENCE</scope>
    <source>
        <strain evidence="2">CBS 359.72</strain>
    </source>
</reference>
<reference evidence="2" key="2">
    <citation type="submission" date="2023-05" db="EMBL/GenBank/DDBJ databases">
        <authorList>
            <consortium name="Lawrence Berkeley National Laboratory"/>
            <person name="Steindorff A."/>
            <person name="Hensen N."/>
            <person name="Bonometti L."/>
            <person name="Westerberg I."/>
            <person name="Brannstrom I.O."/>
            <person name="Guillou S."/>
            <person name="Cros-Aarteil S."/>
            <person name="Calhoun S."/>
            <person name="Haridas S."/>
            <person name="Kuo A."/>
            <person name="Mondo S."/>
            <person name="Pangilinan J."/>
            <person name="Riley R."/>
            <person name="Labutti K."/>
            <person name="Andreopoulos B."/>
            <person name="Lipzen A."/>
            <person name="Chen C."/>
            <person name="Yanf M."/>
            <person name="Daum C."/>
            <person name="Ng V."/>
            <person name="Clum A."/>
            <person name="Ohm R."/>
            <person name="Martin F."/>
            <person name="Silar P."/>
            <person name="Natvig D."/>
            <person name="Lalanne C."/>
            <person name="Gautier V."/>
            <person name="Ament-Velasquez S.L."/>
            <person name="Kruys A."/>
            <person name="Hutchinson M.I."/>
            <person name="Powell A.J."/>
            <person name="Barry K."/>
            <person name="Miller A.N."/>
            <person name="Grigoriev I.V."/>
            <person name="Debuchy R."/>
            <person name="Gladieux P."/>
            <person name="Thoren M.H."/>
            <person name="Johannesson H."/>
        </authorList>
    </citation>
    <scope>NUCLEOTIDE SEQUENCE</scope>
    <source>
        <strain evidence="2">CBS 359.72</strain>
    </source>
</reference>